<protein>
    <submittedName>
        <fullName evidence="2">Uncharacterized protein</fullName>
    </submittedName>
</protein>
<feature type="compositionally biased region" description="Basic and acidic residues" evidence="1">
    <location>
        <begin position="32"/>
        <end position="42"/>
    </location>
</feature>
<evidence type="ECO:0000256" key="1">
    <source>
        <dbReference type="SAM" id="MobiDB-lite"/>
    </source>
</evidence>
<reference evidence="2" key="1">
    <citation type="journal article" name="DNA Res.">
        <title>The physiological potential of anammox bacteria as revealed by their core genome structure.</title>
        <authorList>
            <person name="Okubo T."/>
            <person name="Toyoda A."/>
            <person name="Fukuhara K."/>
            <person name="Uchiyama I."/>
            <person name="Harigaya Y."/>
            <person name="Kuroiwa M."/>
            <person name="Suzuki T."/>
            <person name="Murakami Y."/>
            <person name="Suwa Y."/>
            <person name="Takami H."/>
        </authorList>
    </citation>
    <scope>NUCLEOTIDE SEQUENCE</scope>
    <source>
        <strain evidence="2">317325-2</strain>
    </source>
</reference>
<accession>A0A809RDQ6</accession>
<organism evidence="2 3">
    <name type="scientific">Candidatus Nitrosymbiomonas proteolyticus</name>
    <dbReference type="NCBI Taxonomy" id="2608984"/>
    <lineage>
        <taxon>Bacteria</taxon>
        <taxon>Bacillati</taxon>
        <taxon>Armatimonadota</taxon>
        <taxon>Armatimonadota incertae sedis</taxon>
        <taxon>Candidatus Nitrosymbiomonas</taxon>
    </lineage>
</organism>
<sequence length="129" mass="14530">MVARPGYVFEKNRLSNEVLDRIETVSVGRQEQALHRSTDAQHRSKHPGPRAETTPNDRADLQVPEVLRHLALEPTQVVLTPEKTDRNRTLLMPGHSLRKGLEIVSAIGVVARTHRRELRFEKPTGSMAA</sequence>
<proteinExistence type="predicted"/>
<gene>
    <name evidence="2" type="ORF">NPRO_01200</name>
</gene>
<name>A0A809RDQ6_9BACT</name>
<dbReference type="Proteomes" id="UP000662873">
    <property type="component" value="Chromosome"/>
</dbReference>
<dbReference type="AlphaFoldDB" id="A0A809RDQ6"/>
<feature type="region of interest" description="Disordered" evidence="1">
    <location>
        <begin position="27"/>
        <end position="59"/>
    </location>
</feature>
<evidence type="ECO:0000313" key="2">
    <source>
        <dbReference type="EMBL" id="BBO22525.1"/>
    </source>
</evidence>
<evidence type="ECO:0000313" key="3">
    <source>
        <dbReference type="Proteomes" id="UP000662873"/>
    </source>
</evidence>
<dbReference type="KEGG" id="npy:NPRO_01200"/>
<dbReference type="EMBL" id="AP021858">
    <property type="protein sequence ID" value="BBO22525.1"/>
    <property type="molecule type" value="Genomic_DNA"/>
</dbReference>